<dbReference type="AlphaFoldDB" id="A0A319C0I4"/>
<name>A0A319C0I4_9EURO</name>
<dbReference type="GeneID" id="37138898"/>
<sequence length="77" mass="8306">MGLLWLLTIGDGSGTWYSIVIVLLAELLARTWSAAASFESEKIPSLRSCDWPKDKPVVPGLIFRKIGVASVGSLETS</sequence>
<accession>A0A319C0I4</accession>
<dbReference type="VEuPathDB" id="FungiDB:BO82DRAFT_357957"/>
<protein>
    <submittedName>
        <fullName evidence="1">Uncharacterized protein</fullName>
    </submittedName>
</protein>
<keyword evidence="2" id="KW-1185">Reference proteome</keyword>
<evidence type="ECO:0000313" key="1">
    <source>
        <dbReference type="EMBL" id="PYH77831.1"/>
    </source>
</evidence>
<dbReference type="RefSeq" id="XP_025488031.1">
    <property type="nucleotide sequence ID" value="XM_025636157.1"/>
</dbReference>
<dbReference type="Proteomes" id="UP000248340">
    <property type="component" value="Unassembled WGS sequence"/>
</dbReference>
<organism evidence="1 2">
    <name type="scientific">Aspergillus uvarum CBS 121591</name>
    <dbReference type="NCBI Taxonomy" id="1448315"/>
    <lineage>
        <taxon>Eukaryota</taxon>
        <taxon>Fungi</taxon>
        <taxon>Dikarya</taxon>
        <taxon>Ascomycota</taxon>
        <taxon>Pezizomycotina</taxon>
        <taxon>Eurotiomycetes</taxon>
        <taxon>Eurotiomycetidae</taxon>
        <taxon>Eurotiales</taxon>
        <taxon>Aspergillaceae</taxon>
        <taxon>Aspergillus</taxon>
        <taxon>Aspergillus subgen. Circumdati</taxon>
    </lineage>
</organism>
<gene>
    <name evidence="1" type="ORF">BO82DRAFT_357957</name>
</gene>
<evidence type="ECO:0000313" key="2">
    <source>
        <dbReference type="Proteomes" id="UP000248340"/>
    </source>
</evidence>
<dbReference type="EMBL" id="KZ821736">
    <property type="protein sequence ID" value="PYH77831.1"/>
    <property type="molecule type" value="Genomic_DNA"/>
</dbReference>
<reference evidence="1 2" key="1">
    <citation type="submission" date="2016-12" db="EMBL/GenBank/DDBJ databases">
        <title>The genomes of Aspergillus section Nigri reveals drivers in fungal speciation.</title>
        <authorList>
            <consortium name="DOE Joint Genome Institute"/>
            <person name="Vesth T.C."/>
            <person name="Nybo J."/>
            <person name="Theobald S."/>
            <person name="Brandl J."/>
            <person name="Frisvad J.C."/>
            <person name="Nielsen K.F."/>
            <person name="Lyhne E.K."/>
            <person name="Kogle M.E."/>
            <person name="Kuo A."/>
            <person name="Riley R."/>
            <person name="Clum A."/>
            <person name="Nolan M."/>
            <person name="Lipzen A."/>
            <person name="Salamov A."/>
            <person name="Henrissat B."/>
            <person name="Wiebenga A."/>
            <person name="De Vries R.P."/>
            <person name="Grigoriev I.V."/>
            <person name="Mortensen U.H."/>
            <person name="Andersen M.R."/>
            <person name="Baker S.E."/>
        </authorList>
    </citation>
    <scope>NUCLEOTIDE SEQUENCE [LARGE SCALE GENOMIC DNA]</scope>
    <source>
        <strain evidence="1 2">CBS 121591</strain>
    </source>
</reference>
<proteinExistence type="predicted"/>